<name>A0ABW4F0Q7_9PSEU</name>
<dbReference type="InterPro" id="IPR036388">
    <property type="entry name" value="WH-like_DNA-bd_sf"/>
</dbReference>
<dbReference type="Proteomes" id="UP001597114">
    <property type="component" value="Unassembled WGS sequence"/>
</dbReference>
<dbReference type="PROSITE" id="PS51118">
    <property type="entry name" value="HTH_HXLR"/>
    <property type="match status" value="1"/>
</dbReference>
<reference evidence="6" key="1">
    <citation type="journal article" date="2019" name="Int. J. Syst. Evol. Microbiol.">
        <title>The Global Catalogue of Microorganisms (GCM) 10K type strain sequencing project: providing services to taxonomists for standard genome sequencing and annotation.</title>
        <authorList>
            <consortium name="The Broad Institute Genomics Platform"/>
            <consortium name="The Broad Institute Genome Sequencing Center for Infectious Disease"/>
            <person name="Wu L."/>
            <person name="Ma J."/>
        </authorList>
    </citation>
    <scope>NUCLEOTIDE SEQUENCE [LARGE SCALE GENOMIC DNA]</scope>
    <source>
        <strain evidence="6">CCM 7043</strain>
    </source>
</reference>
<keyword evidence="6" id="KW-1185">Reference proteome</keyword>
<dbReference type="Pfam" id="PF01638">
    <property type="entry name" value="HxlR"/>
    <property type="match status" value="1"/>
</dbReference>
<gene>
    <name evidence="5" type="ORF">ACFSJD_28145</name>
</gene>
<keyword evidence="2" id="KW-0238">DNA-binding</keyword>
<protein>
    <submittedName>
        <fullName evidence="5">Winged helix-turn-helix transcriptional regulator</fullName>
    </submittedName>
</protein>
<evidence type="ECO:0000256" key="1">
    <source>
        <dbReference type="ARBA" id="ARBA00023015"/>
    </source>
</evidence>
<feature type="domain" description="HTH hxlR-type" evidence="4">
    <location>
        <begin position="13"/>
        <end position="111"/>
    </location>
</feature>
<organism evidence="5 6">
    <name type="scientific">Pseudonocardia yunnanensis</name>
    <dbReference type="NCBI Taxonomy" id="58107"/>
    <lineage>
        <taxon>Bacteria</taxon>
        <taxon>Bacillati</taxon>
        <taxon>Actinomycetota</taxon>
        <taxon>Actinomycetes</taxon>
        <taxon>Pseudonocardiales</taxon>
        <taxon>Pseudonocardiaceae</taxon>
        <taxon>Pseudonocardia</taxon>
    </lineage>
</organism>
<comment type="caution">
    <text evidence="5">The sequence shown here is derived from an EMBL/GenBank/DDBJ whole genome shotgun (WGS) entry which is preliminary data.</text>
</comment>
<keyword evidence="3" id="KW-0804">Transcription</keyword>
<keyword evidence="1" id="KW-0805">Transcription regulation</keyword>
<dbReference type="SUPFAM" id="SSF46785">
    <property type="entry name" value="Winged helix' DNA-binding domain"/>
    <property type="match status" value="1"/>
</dbReference>
<evidence type="ECO:0000256" key="2">
    <source>
        <dbReference type="ARBA" id="ARBA00023125"/>
    </source>
</evidence>
<evidence type="ECO:0000313" key="5">
    <source>
        <dbReference type="EMBL" id="MFD1521401.1"/>
    </source>
</evidence>
<evidence type="ECO:0000256" key="3">
    <source>
        <dbReference type="ARBA" id="ARBA00023163"/>
    </source>
</evidence>
<sequence>MTEQCTLLPDNPCPIGRAVDIVGDRWSLLILRHANIGVTRFDQFRAELGISDNILSNRLAKLVEAGVLVKVPYRDDRRTRHEYRLTSAGADLTPVFEDLARWGQAHTLSGERCRPAMKILHSTCGEELAEGHYCAHCGRTVERAEISWYRPWRSRTPFALAEPVD</sequence>
<dbReference type="Gene3D" id="1.10.10.10">
    <property type="entry name" value="Winged helix-like DNA-binding domain superfamily/Winged helix DNA-binding domain"/>
    <property type="match status" value="1"/>
</dbReference>
<proteinExistence type="predicted"/>
<dbReference type="EMBL" id="JBHUCO010000034">
    <property type="protein sequence ID" value="MFD1521401.1"/>
    <property type="molecule type" value="Genomic_DNA"/>
</dbReference>
<evidence type="ECO:0000259" key="4">
    <source>
        <dbReference type="PROSITE" id="PS51118"/>
    </source>
</evidence>
<dbReference type="PANTHER" id="PTHR33204:SF18">
    <property type="entry name" value="TRANSCRIPTIONAL REGULATORY PROTEIN"/>
    <property type="match status" value="1"/>
</dbReference>
<dbReference type="InterPro" id="IPR002577">
    <property type="entry name" value="HTH_HxlR"/>
</dbReference>
<dbReference type="InterPro" id="IPR036390">
    <property type="entry name" value="WH_DNA-bd_sf"/>
</dbReference>
<accession>A0ABW4F0Q7</accession>
<dbReference type="PANTHER" id="PTHR33204">
    <property type="entry name" value="TRANSCRIPTIONAL REGULATOR, MARR FAMILY"/>
    <property type="match status" value="1"/>
</dbReference>
<evidence type="ECO:0000313" key="6">
    <source>
        <dbReference type="Proteomes" id="UP001597114"/>
    </source>
</evidence>
<dbReference type="RefSeq" id="WP_344724485.1">
    <property type="nucleotide sequence ID" value="NZ_BAAAUS010000025.1"/>
</dbReference>